<evidence type="ECO:0000256" key="10">
    <source>
        <dbReference type="RuleBase" id="RU361177"/>
    </source>
</evidence>
<dbReference type="GO" id="GO:0050660">
    <property type="term" value="F:flavin adenine dinucleotide binding"/>
    <property type="evidence" value="ECO:0007669"/>
    <property type="project" value="InterPro"/>
</dbReference>
<dbReference type="EC" id="1.-.-.-" evidence="10"/>
<evidence type="ECO:0000313" key="13">
    <source>
        <dbReference type="Proteomes" id="UP000290289"/>
    </source>
</evidence>
<evidence type="ECO:0000256" key="1">
    <source>
        <dbReference type="ARBA" id="ARBA00001974"/>
    </source>
</evidence>
<evidence type="ECO:0000256" key="8">
    <source>
        <dbReference type="ARBA" id="ARBA00023070"/>
    </source>
</evidence>
<evidence type="ECO:0000256" key="5">
    <source>
        <dbReference type="ARBA" id="ARBA00022827"/>
    </source>
</evidence>
<name>A0A498HNN7_MALDO</name>
<dbReference type="PANTHER" id="PTHR43539">
    <property type="entry name" value="FLAVIN-BINDING MONOOXYGENASE-LIKE PROTEIN (AFU_ORTHOLOGUE AFUA_4G09220)"/>
    <property type="match status" value="1"/>
</dbReference>
<keyword evidence="4 10" id="KW-0285">Flavoprotein</keyword>
<evidence type="ECO:0000256" key="6">
    <source>
        <dbReference type="ARBA" id="ARBA00022857"/>
    </source>
</evidence>
<comment type="similarity">
    <text evidence="3 10">Belongs to the FMO family.</text>
</comment>
<dbReference type="Gene3D" id="3.50.50.60">
    <property type="entry name" value="FAD/NAD(P)-binding domain"/>
    <property type="match status" value="1"/>
</dbReference>
<feature type="region of interest" description="Disordered" evidence="11">
    <location>
        <begin position="1"/>
        <end position="30"/>
    </location>
</feature>
<evidence type="ECO:0000256" key="9">
    <source>
        <dbReference type="ARBA" id="ARBA00047707"/>
    </source>
</evidence>
<keyword evidence="7 10" id="KW-0560">Oxidoreductase</keyword>
<gene>
    <name evidence="12" type="ORF">DVH24_012034</name>
</gene>
<evidence type="ECO:0000256" key="4">
    <source>
        <dbReference type="ARBA" id="ARBA00022630"/>
    </source>
</evidence>
<dbReference type="InterPro" id="IPR020946">
    <property type="entry name" value="Flavin_mOase-like"/>
</dbReference>
<dbReference type="PRINTS" id="PR00469">
    <property type="entry name" value="PNDRDTASEII"/>
</dbReference>
<evidence type="ECO:0000256" key="11">
    <source>
        <dbReference type="SAM" id="MobiDB-lite"/>
    </source>
</evidence>
<dbReference type="PRINTS" id="PR00368">
    <property type="entry name" value="FADPNR"/>
</dbReference>
<feature type="compositionally biased region" description="Polar residues" evidence="11">
    <location>
        <begin position="1"/>
        <end position="15"/>
    </location>
</feature>
<dbReference type="GO" id="GO:0004499">
    <property type="term" value="F:N,N-dimethylaniline monooxygenase activity"/>
    <property type="evidence" value="ECO:0007669"/>
    <property type="project" value="InterPro"/>
</dbReference>
<dbReference type="GO" id="GO:0009851">
    <property type="term" value="P:auxin biosynthetic process"/>
    <property type="evidence" value="ECO:0007669"/>
    <property type="project" value="UniProtKB-KW"/>
</dbReference>
<evidence type="ECO:0000256" key="2">
    <source>
        <dbReference type="ARBA" id="ARBA00004814"/>
    </source>
</evidence>
<keyword evidence="5 10" id="KW-0274">FAD</keyword>
<sequence length="386" mass="42878">MSSSSSLHGPNTAPMSASSNGNPNSSENNDIVSDHHHVSVVIVGAGPSGIATSALLNSHSVPNLVFEREDCCASLWKKRSYDRLNLHLAKGYCSLPLMPHSFRTSTFMSKYDFIAYLDEYVSRFNVKPRYCRHVDSAVCDEDEEIWKVKVTGPDQYEYYSSDFLVVATGENNQAIIPADLPGLESFTGKVVHACDYKNGESFKDKQVLVIGCGNSGMEISNDLADNGAHASLVIRSQMHVLSKEMVAIGMLLLDYLPVKIVDKFVSFLAKFRYQDLSSYGIHRPDQGPFLFKALTGKRPVIDRGTINKIRSKQIKVFPGIVRINSNSVEFNNGARQSFDAILLATGYKSVAHKWLKDYKYLLNDDGKPKGNYPNHWKGEKGVYCVA</sequence>
<dbReference type="PIRSF" id="PIRSF000332">
    <property type="entry name" value="FMO"/>
    <property type="match status" value="1"/>
</dbReference>
<dbReference type="InterPro" id="IPR050982">
    <property type="entry name" value="Auxin_biosynth/cation_transpt"/>
</dbReference>
<keyword evidence="8" id="KW-0073">Auxin biosynthesis</keyword>
<keyword evidence="10" id="KW-0503">Monooxygenase</keyword>
<proteinExistence type="inferred from homology"/>
<dbReference type="InterPro" id="IPR036188">
    <property type="entry name" value="FAD/NAD-bd_sf"/>
</dbReference>
<comment type="pathway">
    <text evidence="2">Plant hormone metabolism; auxin biosynthesis.</text>
</comment>
<dbReference type="PANTHER" id="PTHR43539:SF77">
    <property type="entry name" value="DISULFIDE OXIDOREDUCTASE_MONOOXYGENASE_OXIDOREDUCTASE"/>
    <property type="match status" value="1"/>
</dbReference>
<accession>A0A498HNN7</accession>
<dbReference type="GO" id="GO:0050661">
    <property type="term" value="F:NADP binding"/>
    <property type="evidence" value="ECO:0007669"/>
    <property type="project" value="InterPro"/>
</dbReference>
<dbReference type="GO" id="GO:0103075">
    <property type="term" value="F:indole-3-pyruvate monooxygenase activity"/>
    <property type="evidence" value="ECO:0007669"/>
    <property type="project" value="UniProtKB-EC"/>
</dbReference>
<dbReference type="STRING" id="3750.A0A498HNN7"/>
<dbReference type="Proteomes" id="UP000290289">
    <property type="component" value="Chromosome 15"/>
</dbReference>
<feature type="compositionally biased region" description="Low complexity" evidence="11">
    <location>
        <begin position="16"/>
        <end position="30"/>
    </location>
</feature>
<comment type="caution">
    <text evidence="12">The sequence shown here is derived from an EMBL/GenBank/DDBJ whole genome shotgun (WGS) entry which is preliminary data.</text>
</comment>
<keyword evidence="13" id="KW-1185">Reference proteome</keyword>
<organism evidence="12 13">
    <name type="scientific">Malus domestica</name>
    <name type="common">Apple</name>
    <name type="synonym">Pyrus malus</name>
    <dbReference type="NCBI Taxonomy" id="3750"/>
    <lineage>
        <taxon>Eukaryota</taxon>
        <taxon>Viridiplantae</taxon>
        <taxon>Streptophyta</taxon>
        <taxon>Embryophyta</taxon>
        <taxon>Tracheophyta</taxon>
        <taxon>Spermatophyta</taxon>
        <taxon>Magnoliopsida</taxon>
        <taxon>eudicotyledons</taxon>
        <taxon>Gunneridae</taxon>
        <taxon>Pentapetalae</taxon>
        <taxon>rosids</taxon>
        <taxon>fabids</taxon>
        <taxon>Rosales</taxon>
        <taxon>Rosaceae</taxon>
        <taxon>Amygdaloideae</taxon>
        <taxon>Maleae</taxon>
        <taxon>Malus</taxon>
    </lineage>
</organism>
<protein>
    <recommendedName>
        <fullName evidence="10">Flavin-containing monooxygenase</fullName>
        <ecNumber evidence="10">1.-.-.-</ecNumber>
    </recommendedName>
</protein>
<evidence type="ECO:0000256" key="3">
    <source>
        <dbReference type="ARBA" id="ARBA00009183"/>
    </source>
</evidence>
<comment type="cofactor">
    <cofactor evidence="1 10">
        <name>FAD</name>
        <dbReference type="ChEBI" id="CHEBI:57692"/>
    </cofactor>
</comment>
<comment type="catalytic activity">
    <reaction evidence="9">
        <text>indole-3-pyruvate + NADPH + O2 + H(+) = (indol-3-yl)acetate + CO2 + NADP(+) + H2O</text>
        <dbReference type="Rhea" id="RHEA:34331"/>
        <dbReference type="ChEBI" id="CHEBI:15377"/>
        <dbReference type="ChEBI" id="CHEBI:15378"/>
        <dbReference type="ChEBI" id="CHEBI:15379"/>
        <dbReference type="ChEBI" id="CHEBI:16526"/>
        <dbReference type="ChEBI" id="CHEBI:17640"/>
        <dbReference type="ChEBI" id="CHEBI:30854"/>
        <dbReference type="ChEBI" id="CHEBI:57783"/>
        <dbReference type="ChEBI" id="CHEBI:58349"/>
        <dbReference type="EC" id="1.14.13.168"/>
    </reaction>
</comment>
<dbReference type="AlphaFoldDB" id="A0A498HNN7"/>
<dbReference type="Pfam" id="PF00743">
    <property type="entry name" value="FMO-like"/>
    <property type="match status" value="1"/>
</dbReference>
<dbReference type="SUPFAM" id="SSF51905">
    <property type="entry name" value="FAD/NAD(P)-binding domain"/>
    <property type="match status" value="2"/>
</dbReference>
<dbReference type="EMBL" id="RDQH01000341">
    <property type="protein sequence ID" value="RXH72350.1"/>
    <property type="molecule type" value="Genomic_DNA"/>
</dbReference>
<reference evidence="12 13" key="1">
    <citation type="submission" date="2018-10" db="EMBL/GenBank/DDBJ databases">
        <title>A high-quality apple genome assembly.</title>
        <authorList>
            <person name="Hu J."/>
        </authorList>
    </citation>
    <scope>NUCLEOTIDE SEQUENCE [LARGE SCALE GENOMIC DNA]</scope>
    <source>
        <strain evidence="13">cv. HFTH1</strain>
        <tissue evidence="12">Young leaf</tissue>
    </source>
</reference>
<evidence type="ECO:0000313" key="12">
    <source>
        <dbReference type="EMBL" id="RXH72350.1"/>
    </source>
</evidence>
<evidence type="ECO:0000256" key="7">
    <source>
        <dbReference type="ARBA" id="ARBA00023002"/>
    </source>
</evidence>
<keyword evidence="6" id="KW-0521">NADP</keyword>
<dbReference type="InterPro" id="IPR000960">
    <property type="entry name" value="Flavin_mOase"/>
</dbReference>